<feature type="transmembrane region" description="Helical" evidence="7">
    <location>
        <begin position="62"/>
        <end position="82"/>
    </location>
</feature>
<evidence type="ECO:0000313" key="9">
    <source>
        <dbReference type="Proteomes" id="UP000252893"/>
    </source>
</evidence>
<comment type="subcellular location">
    <subcellularLocation>
        <location evidence="1">Cell membrane</location>
        <topology evidence="1">Multi-pass membrane protein</topology>
    </subcellularLocation>
</comment>
<keyword evidence="6 7" id="KW-0472">Membrane</keyword>
<evidence type="ECO:0000256" key="3">
    <source>
        <dbReference type="ARBA" id="ARBA00022475"/>
    </source>
</evidence>
<dbReference type="NCBIfam" id="NF006520">
    <property type="entry name" value="PRK08965.1-4"/>
    <property type="match status" value="1"/>
</dbReference>
<dbReference type="PANTHER" id="PTHR34584">
    <property type="entry name" value="NA(+)/H(+) ANTIPORTER SUBUNIT E1"/>
    <property type="match status" value="1"/>
</dbReference>
<dbReference type="RefSeq" id="WP_113946162.1">
    <property type="nucleotide sequence ID" value="NZ_JBHEEG010000011.1"/>
</dbReference>
<dbReference type="PIRSF" id="PIRSF019239">
    <property type="entry name" value="MrpE"/>
    <property type="match status" value="1"/>
</dbReference>
<dbReference type="GO" id="GO:0008324">
    <property type="term" value="F:monoatomic cation transmembrane transporter activity"/>
    <property type="evidence" value="ECO:0007669"/>
    <property type="project" value="InterPro"/>
</dbReference>
<keyword evidence="5 7" id="KW-1133">Transmembrane helix</keyword>
<name>A0A366DKF1_9HYPH</name>
<keyword evidence="9" id="KW-1185">Reference proteome</keyword>
<evidence type="ECO:0000256" key="5">
    <source>
        <dbReference type="ARBA" id="ARBA00022989"/>
    </source>
</evidence>
<dbReference type="InterPro" id="IPR002758">
    <property type="entry name" value="Cation_antiport_E"/>
</dbReference>
<dbReference type="Pfam" id="PF01899">
    <property type="entry name" value="MNHE"/>
    <property type="match status" value="1"/>
</dbReference>
<reference evidence="8 9" key="1">
    <citation type="submission" date="2018-06" db="EMBL/GenBank/DDBJ databases">
        <title>Genomic Encyclopedia of Type Strains, Phase IV (KMG-IV): sequencing the most valuable type-strain genomes for metagenomic binning, comparative biology and taxonomic classification.</title>
        <authorList>
            <person name="Goeker M."/>
        </authorList>
    </citation>
    <scope>NUCLEOTIDE SEQUENCE [LARGE SCALE GENOMIC DNA]</scope>
    <source>
        <strain evidence="8 9">DSM 25619</strain>
    </source>
</reference>
<evidence type="ECO:0000256" key="1">
    <source>
        <dbReference type="ARBA" id="ARBA00004651"/>
    </source>
</evidence>
<dbReference type="EMBL" id="QNRH01000012">
    <property type="protein sequence ID" value="RBO90560.1"/>
    <property type="molecule type" value="Genomic_DNA"/>
</dbReference>
<evidence type="ECO:0000256" key="4">
    <source>
        <dbReference type="ARBA" id="ARBA00022692"/>
    </source>
</evidence>
<evidence type="ECO:0000256" key="7">
    <source>
        <dbReference type="SAM" id="Phobius"/>
    </source>
</evidence>
<dbReference type="OrthoDB" id="9807187at2"/>
<evidence type="ECO:0000313" key="8">
    <source>
        <dbReference type="EMBL" id="RBO90560.1"/>
    </source>
</evidence>
<dbReference type="PANTHER" id="PTHR34584:SF1">
    <property type="entry name" value="NA(+)_H(+) ANTIPORTER SUBUNIT E1"/>
    <property type="match status" value="1"/>
</dbReference>
<feature type="transmembrane region" description="Helical" evidence="7">
    <location>
        <begin position="12"/>
        <end position="42"/>
    </location>
</feature>
<protein>
    <submittedName>
        <fullName evidence="8">Multisubunit potassium/proton antiporter PhaE subunit</fullName>
    </submittedName>
</protein>
<gene>
    <name evidence="8" type="ORF">DFR47_11230</name>
</gene>
<accession>A0A366DKF1</accession>
<proteinExistence type="inferred from homology"/>
<comment type="caution">
    <text evidence="8">The sequence shown here is derived from an EMBL/GenBank/DDBJ whole genome shotgun (WGS) entry which is preliminary data.</text>
</comment>
<evidence type="ECO:0000256" key="6">
    <source>
        <dbReference type="ARBA" id="ARBA00023136"/>
    </source>
</evidence>
<dbReference type="Proteomes" id="UP000252893">
    <property type="component" value="Unassembled WGS sequence"/>
</dbReference>
<keyword evidence="3" id="KW-1003">Cell membrane</keyword>
<dbReference type="GO" id="GO:0005886">
    <property type="term" value="C:plasma membrane"/>
    <property type="evidence" value="ECO:0007669"/>
    <property type="project" value="UniProtKB-SubCell"/>
</dbReference>
<sequence>MRSLFPHPILSLSFWVMWLLLSGFTPGHAILGFFVAVGAGLAFTSLDPEPVRVRSLRAIIELIWRVIVDIFWSNVAVIKIILFGSKERKAGFVTISLQLRGRLPLAILACIVTSTPGTAWVNFNPATGVLLIHILDKAGEDEFRTVIKQHYERLLMEIFT</sequence>
<evidence type="ECO:0000256" key="2">
    <source>
        <dbReference type="ARBA" id="ARBA00006228"/>
    </source>
</evidence>
<organism evidence="8 9">
    <name type="scientific">Pseudochrobactrum asaccharolyticum</name>
    <dbReference type="NCBI Taxonomy" id="354351"/>
    <lineage>
        <taxon>Bacteria</taxon>
        <taxon>Pseudomonadati</taxon>
        <taxon>Pseudomonadota</taxon>
        <taxon>Alphaproteobacteria</taxon>
        <taxon>Hyphomicrobiales</taxon>
        <taxon>Brucellaceae</taxon>
        <taxon>Pseudochrobactrum</taxon>
    </lineage>
</organism>
<comment type="similarity">
    <text evidence="2">Belongs to the CPA3 antiporters (TC 2.A.63) subunit E family.</text>
</comment>
<keyword evidence="4 7" id="KW-0812">Transmembrane</keyword>
<dbReference type="AlphaFoldDB" id="A0A366DKF1"/>